<gene>
    <name evidence="1" type="ORF">EOE65_11805</name>
</gene>
<dbReference type="Gene3D" id="3.20.20.80">
    <property type="entry name" value="Glycosidases"/>
    <property type="match status" value="1"/>
</dbReference>
<dbReference type="InterPro" id="IPR032719">
    <property type="entry name" value="WbsX"/>
</dbReference>
<sequence>MKLFAFYFPQFHQTPENSRWWGEGFTDWNLVKQAVPLEAEHYQPRIPCDGRYYDQADADTVAWQAELAQNHGLSGFNFYHYWFDGKLMLEKPMELFRDNPDHQLEYCITWANETWTRQWVGNPEVLIKQSYSDDRAVWRAHFDYLLTFFQDERYLKRGGCPVLCIYRPELHSHLEAYLSAFDQWAQEAGFNGVHFVAISAYQLSQAETAQQHFASVIRFQPRIFFTAQRAESSALMRYVEPILRLLPETMQLYLGRMKAAHQRYHAFSYEALWQHIHQLAEQDAPQAYQSVVVDWDNTARYGKRARFFNGATPETFGHHLAKLAGAEQRRGKEWLFINAWNEWSEGAYLEPDERFGYRYLDAVKQVRQQLDKDAANVG</sequence>
<organism evidence="1 2">
    <name type="scientific">Neptunomonas marina</name>
    <dbReference type="NCBI Taxonomy" id="1815562"/>
    <lineage>
        <taxon>Bacteria</taxon>
        <taxon>Pseudomonadati</taxon>
        <taxon>Pseudomonadota</taxon>
        <taxon>Gammaproteobacteria</taxon>
        <taxon>Oceanospirillales</taxon>
        <taxon>Oceanospirillaceae</taxon>
        <taxon>Neptunomonas</taxon>
    </lineage>
</organism>
<dbReference type="PANTHER" id="PTHR41244:SF1">
    <property type="entry name" value="GLYCOSYLTRANSFERASE"/>
    <property type="match status" value="1"/>
</dbReference>
<dbReference type="CDD" id="cd11579">
    <property type="entry name" value="Glyco_tran_WbsX"/>
    <property type="match status" value="1"/>
</dbReference>
<protein>
    <recommendedName>
        <fullName evidence="3">Glycosyl transferase</fullName>
    </recommendedName>
</protein>
<evidence type="ECO:0000313" key="2">
    <source>
        <dbReference type="Proteomes" id="UP000282818"/>
    </source>
</evidence>
<dbReference type="RefSeq" id="WP_127694519.1">
    <property type="nucleotide sequence ID" value="NZ_SACQ01000005.1"/>
</dbReference>
<comment type="caution">
    <text evidence="1">The sequence shown here is derived from an EMBL/GenBank/DDBJ whole genome shotgun (WGS) entry which is preliminary data.</text>
</comment>
<dbReference type="Pfam" id="PF14307">
    <property type="entry name" value="Glyco_tran_WbsX"/>
    <property type="match status" value="1"/>
</dbReference>
<accession>A0A437Q7G1</accession>
<dbReference type="Proteomes" id="UP000282818">
    <property type="component" value="Unassembled WGS sequence"/>
</dbReference>
<reference evidence="1 2" key="1">
    <citation type="submission" date="2019-01" db="EMBL/GenBank/DDBJ databases">
        <authorList>
            <person name="Chen W.-M."/>
        </authorList>
    </citation>
    <scope>NUCLEOTIDE SEQUENCE [LARGE SCALE GENOMIC DNA]</scope>
    <source>
        <strain evidence="1 2">HPM-16</strain>
    </source>
</reference>
<keyword evidence="2" id="KW-1185">Reference proteome</keyword>
<evidence type="ECO:0008006" key="3">
    <source>
        <dbReference type="Google" id="ProtNLM"/>
    </source>
</evidence>
<dbReference type="PANTHER" id="PTHR41244">
    <property type="entry name" value="RHAMNAN SYNTHESIS F"/>
    <property type="match status" value="1"/>
</dbReference>
<proteinExistence type="predicted"/>
<name>A0A437Q7G1_9GAMM</name>
<dbReference type="EMBL" id="SACQ01000005">
    <property type="protein sequence ID" value="RVU30323.1"/>
    <property type="molecule type" value="Genomic_DNA"/>
</dbReference>
<evidence type="ECO:0000313" key="1">
    <source>
        <dbReference type="EMBL" id="RVU30323.1"/>
    </source>
</evidence>
<dbReference type="AlphaFoldDB" id="A0A437Q7G1"/>